<organism evidence="1 2">
    <name type="scientific">Cronobacter dublinensis 1210</name>
    <dbReference type="NCBI Taxonomy" id="1208656"/>
    <lineage>
        <taxon>Bacteria</taxon>
        <taxon>Pseudomonadati</taxon>
        <taxon>Pseudomonadota</taxon>
        <taxon>Gammaproteobacteria</taxon>
        <taxon>Enterobacterales</taxon>
        <taxon>Enterobacteriaceae</taxon>
        <taxon>Cronobacter</taxon>
    </lineage>
</organism>
<evidence type="ECO:0008006" key="3">
    <source>
        <dbReference type="Google" id="ProtNLM"/>
    </source>
</evidence>
<sequence>MAGAVVGAGVAAATGKSVLKGAAVGAGAGGVIGEATH</sequence>
<proteinExistence type="predicted"/>
<name>A0ABM9Q5F0_9ENTR</name>
<evidence type="ECO:0000313" key="1">
    <source>
        <dbReference type="EMBL" id="CCJ80642.1"/>
    </source>
</evidence>
<gene>
    <name evidence="1" type="ORF">BN134_1360</name>
</gene>
<reference evidence="2" key="1">
    <citation type="journal article" date="2012" name="PLoS ONE">
        <title>Comparative analysis of genome sequences covering the seven cronobacter species.</title>
        <authorList>
            <person name="Joseph S."/>
            <person name="Desai P."/>
            <person name="Ji Y."/>
            <person name="Cummings C.A."/>
            <person name="Shih R."/>
            <person name="Degoricija L."/>
            <person name="Rico A."/>
            <person name="Brzoska P."/>
            <person name="Hamby S.E."/>
            <person name="Masood N."/>
            <person name="Hariri S."/>
            <person name="Sonbol H."/>
            <person name="Chuzhanova N."/>
            <person name="McClelland M."/>
            <person name="Furtado M.R."/>
            <person name="Forsythe S.J."/>
        </authorList>
    </citation>
    <scope>NUCLEOTIDE SEQUENCE [LARGE SCALE GENOMIC DNA]</scope>
    <source>
        <strain evidence="2">1210</strain>
    </source>
</reference>
<evidence type="ECO:0000313" key="2">
    <source>
        <dbReference type="Proteomes" id="UP000009342"/>
    </source>
</evidence>
<accession>A0ABM9Q5F0</accession>
<dbReference type="Proteomes" id="UP000009342">
    <property type="component" value="Unassembled WGS sequence"/>
</dbReference>
<dbReference type="EMBL" id="CAKZ01000068">
    <property type="protein sequence ID" value="CCJ80642.1"/>
    <property type="molecule type" value="Genomic_DNA"/>
</dbReference>
<keyword evidence="2" id="KW-1185">Reference proteome</keyword>
<comment type="caution">
    <text evidence="1">The sequence shown here is derived from an EMBL/GenBank/DDBJ whole genome shotgun (WGS) entry which is preliminary data.</text>
</comment>
<protein>
    <recommendedName>
        <fullName evidence="3">Glycine zipper domain-containing protein</fullName>
    </recommendedName>
</protein>